<dbReference type="EMBL" id="JAVRRD010000004">
    <property type="protein sequence ID" value="KAK5059830.1"/>
    <property type="molecule type" value="Genomic_DNA"/>
</dbReference>
<organism evidence="1 2">
    <name type="scientific">Exophiala bonariae</name>
    <dbReference type="NCBI Taxonomy" id="1690606"/>
    <lineage>
        <taxon>Eukaryota</taxon>
        <taxon>Fungi</taxon>
        <taxon>Dikarya</taxon>
        <taxon>Ascomycota</taxon>
        <taxon>Pezizomycotina</taxon>
        <taxon>Eurotiomycetes</taxon>
        <taxon>Chaetothyriomycetidae</taxon>
        <taxon>Chaetothyriales</taxon>
        <taxon>Herpotrichiellaceae</taxon>
        <taxon>Exophiala</taxon>
    </lineage>
</organism>
<keyword evidence="2" id="KW-1185">Reference proteome</keyword>
<sequence length="121" mass="13451">MPNRDGVYFLDCRRGEQVKTALAYYKNFQNGANDNQFPDDITNVTEAGFGVWETGQTQTVTFGNGTKFNFNIAPDAVSKPDGAVVGTADNGFETFTVFKDRQRVLIITNDGFQCTTIYFAH</sequence>
<gene>
    <name evidence="1" type="ORF">LTR84_009713</name>
</gene>
<protein>
    <submittedName>
        <fullName evidence="1">Uncharacterized protein</fullName>
    </submittedName>
</protein>
<dbReference type="RefSeq" id="XP_064709651.1">
    <property type="nucleotide sequence ID" value="XM_064853252.1"/>
</dbReference>
<proteinExistence type="predicted"/>
<name>A0AAV9NLL7_9EURO</name>
<reference evidence="1 2" key="1">
    <citation type="submission" date="2023-08" db="EMBL/GenBank/DDBJ databases">
        <title>Black Yeasts Isolated from many extreme environments.</title>
        <authorList>
            <person name="Coleine C."/>
            <person name="Stajich J.E."/>
            <person name="Selbmann L."/>
        </authorList>
    </citation>
    <scope>NUCLEOTIDE SEQUENCE [LARGE SCALE GENOMIC DNA]</scope>
    <source>
        <strain evidence="1 2">CCFEE 5792</strain>
    </source>
</reference>
<comment type="caution">
    <text evidence="1">The sequence shown here is derived from an EMBL/GenBank/DDBJ whole genome shotgun (WGS) entry which is preliminary data.</text>
</comment>
<evidence type="ECO:0000313" key="2">
    <source>
        <dbReference type="Proteomes" id="UP001358417"/>
    </source>
</evidence>
<dbReference type="AlphaFoldDB" id="A0AAV9NLL7"/>
<dbReference type="GeneID" id="89977871"/>
<accession>A0AAV9NLL7</accession>
<dbReference type="Proteomes" id="UP001358417">
    <property type="component" value="Unassembled WGS sequence"/>
</dbReference>
<evidence type="ECO:0000313" key="1">
    <source>
        <dbReference type="EMBL" id="KAK5059830.1"/>
    </source>
</evidence>